<proteinExistence type="predicted"/>
<dbReference type="InterPro" id="IPR011051">
    <property type="entry name" value="RmlC_Cupin_sf"/>
</dbReference>
<dbReference type="PROSITE" id="PS50943">
    <property type="entry name" value="HTH_CROC1"/>
    <property type="match status" value="1"/>
</dbReference>
<dbReference type="RefSeq" id="WP_199045614.1">
    <property type="nucleotide sequence ID" value="NZ_JAELXT010000001.1"/>
</dbReference>
<evidence type="ECO:0000313" key="5">
    <source>
        <dbReference type="Proteomes" id="UP000620670"/>
    </source>
</evidence>
<dbReference type="InterPro" id="IPR010982">
    <property type="entry name" value="Lambda_DNA-bd_dom_sf"/>
</dbReference>
<feature type="domain" description="HTH cro/C1-type" evidence="3">
    <location>
        <begin position="29"/>
        <end position="83"/>
    </location>
</feature>
<evidence type="ECO:0000259" key="3">
    <source>
        <dbReference type="PROSITE" id="PS50943"/>
    </source>
</evidence>
<dbReference type="InterPro" id="IPR001387">
    <property type="entry name" value="Cro/C1-type_HTH"/>
</dbReference>
<dbReference type="SUPFAM" id="SSF51182">
    <property type="entry name" value="RmlC-like cupins"/>
    <property type="match status" value="1"/>
</dbReference>
<dbReference type="InterPro" id="IPR014710">
    <property type="entry name" value="RmlC-like_jellyroll"/>
</dbReference>
<dbReference type="Pfam" id="PF01381">
    <property type="entry name" value="HTH_3"/>
    <property type="match status" value="1"/>
</dbReference>
<reference evidence="5" key="1">
    <citation type="submission" date="2020-12" db="EMBL/GenBank/DDBJ databases">
        <title>Hymenobacter sp.</title>
        <authorList>
            <person name="Kim M.K."/>
        </authorList>
    </citation>
    <scope>NUCLEOTIDE SEQUENCE [LARGE SCALE GENOMIC DNA]</scope>
    <source>
        <strain evidence="5">BT325</strain>
    </source>
</reference>
<dbReference type="SMART" id="SM00530">
    <property type="entry name" value="HTH_XRE"/>
    <property type="match status" value="1"/>
</dbReference>
<dbReference type="CDD" id="cd00093">
    <property type="entry name" value="HTH_XRE"/>
    <property type="match status" value="1"/>
</dbReference>
<evidence type="ECO:0000256" key="1">
    <source>
        <dbReference type="ARBA" id="ARBA00023125"/>
    </source>
</evidence>
<organism evidence="4 5">
    <name type="scientific">Microvirga splendida</name>
    <dbReference type="NCBI Taxonomy" id="2795727"/>
    <lineage>
        <taxon>Bacteria</taxon>
        <taxon>Pseudomonadati</taxon>
        <taxon>Pseudomonadota</taxon>
        <taxon>Alphaproteobacteria</taxon>
        <taxon>Hyphomicrobiales</taxon>
        <taxon>Methylobacteriaceae</taxon>
        <taxon>Microvirga</taxon>
    </lineage>
</organism>
<keyword evidence="5" id="KW-1185">Reference proteome</keyword>
<dbReference type="Gene3D" id="1.10.260.40">
    <property type="entry name" value="lambda repressor-like DNA-binding domains"/>
    <property type="match status" value="1"/>
</dbReference>
<dbReference type="Proteomes" id="UP000620670">
    <property type="component" value="Unassembled WGS sequence"/>
</dbReference>
<sequence>MHISPQTITENEGSGESGDELLSTLGPRLRELRRTQNLTLEMLAHRAQVSRAMISKIERGEKMPTVGILVRIATGLNVSLSALLGEQPQSAAVQLQRANRRTRFRDPSTGFEREAVFSPAEAGDVELVRHVLPGLQSTGLLSPYPVPTRKLIFSPSGPLVVKIGDETFWMEPGDALRFDVTSAYSFSNPEAAPVSYYLFMSRHGGA</sequence>
<dbReference type="PANTHER" id="PTHR46797">
    <property type="entry name" value="HTH-TYPE TRANSCRIPTIONAL REGULATOR"/>
    <property type="match status" value="1"/>
</dbReference>
<keyword evidence="1" id="KW-0238">DNA-binding</keyword>
<feature type="region of interest" description="Disordered" evidence="2">
    <location>
        <begin position="1"/>
        <end position="22"/>
    </location>
</feature>
<name>A0ABS0XUV1_9HYPH</name>
<evidence type="ECO:0000256" key="2">
    <source>
        <dbReference type="SAM" id="MobiDB-lite"/>
    </source>
</evidence>
<feature type="compositionally biased region" description="Polar residues" evidence="2">
    <location>
        <begin position="1"/>
        <end position="14"/>
    </location>
</feature>
<dbReference type="CDD" id="cd02209">
    <property type="entry name" value="cupin_XRE_C"/>
    <property type="match status" value="1"/>
</dbReference>
<evidence type="ECO:0000313" key="4">
    <source>
        <dbReference type="EMBL" id="MBJ6123821.1"/>
    </source>
</evidence>
<dbReference type="Gene3D" id="2.60.120.10">
    <property type="entry name" value="Jelly Rolls"/>
    <property type="match status" value="1"/>
</dbReference>
<protein>
    <submittedName>
        <fullName evidence="4">Helix-turn-helix domain-containing protein</fullName>
    </submittedName>
</protein>
<gene>
    <name evidence="4" type="ORF">JAO75_00240</name>
</gene>
<dbReference type="PANTHER" id="PTHR46797:SF10">
    <property type="entry name" value="BLR1115 PROTEIN"/>
    <property type="match status" value="1"/>
</dbReference>
<accession>A0ABS0XUV1</accession>
<dbReference type="EMBL" id="JAELXT010000001">
    <property type="protein sequence ID" value="MBJ6123821.1"/>
    <property type="molecule type" value="Genomic_DNA"/>
</dbReference>
<dbReference type="SUPFAM" id="SSF47413">
    <property type="entry name" value="lambda repressor-like DNA-binding domains"/>
    <property type="match status" value="1"/>
</dbReference>
<comment type="caution">
    <text evidence="4">The sequence shown here is derived from an EMBL/GenBank/DDBJ whole genome shotgun (WGS) entry which is preliminary data.</text>
</comment>
<dbReference type="InterPro" id="IPR050807">
    <property type="entry name" value="TransReg_Diox_bact_type"/>
</dbReference>